<dbReference type="HAMAP" id="MF_00639">
    <property type="entry name" value="MurD"/>
    <property type="match status" value="1"/>
</dbReference>
<comment type="caution">
    <text evidence="11">The sequence shown here is derived from an EMBL/GenBank/DDBJ whole genome shotgun (WGS) entry which is preliminary data.</text>
</comment>
<keyword evidence="7 8" id="KW-0961">Cell wall biogenesis/degradation</keyword>
<dbReference type="InterPro" id="IPR005762">
    <property type="entry name" value="MurD"/>
</dbReference>
<sequence>MKGVMEKWKDKEVVVLGMGRSGQAAAEWLLGQGAKVTMFDETLSTTLQRTARRWEERGATVLLGSDRMKRTNFAYGIISPGIDPRKGVIRDLVEAGVPMMGELELGAQACLCPIVAVTGTNGKSTTTELIAAVFAAAGKQVMACGNLGRPLTEVAPLTRGLDRVVVEVSSFQLESVQTFRPKVGVYLNFTPDHLDRYPSLTEYRAAKARIFENQGEGDTAVVQLGLAGILGKAKRVTFTSGPEEADYTLRNGALCRGGEILMRQDETQLRGPHNAENLLAAWAVAEAEGLPPAAVREAFSKYRALPHRCEVVRVRAGVTWVNDSKATNLDAMERAVAGMEGSVILIAGGKDKGFDFSESRTALAGKVRGAFLVGEMAERIEKAWIGAVPCRRVPSMEAAVKRAAEMAVRGETVLLSPGCSSYDMFENFEDRGEKYRQSVIALPEEEDRK</sequence>
<dbReference type="GO" id="GO:0008764">
    <property type="term" value="F:UDP-N-acetylmuramoylalanine-D-glutamate ligase activity"/>
    <property type="evidence" value="ECO:0007669"/>
    <property type="project" value="UniProtKB-UniRule"/>
</dbReference>
<dbReference type="InterPro" id="IPR004101">
    <property type="entry name" value="Mur_ligase_C"/>
</dbReference>
<keyword evidence="5 7" id="KW-0547">Nucleotide-binding</keyword>
<dbReference type="Proteomes" id="UP000051269">
    <property type="component" value="Unassembled WGS sequence"/>
</dbReference>
<dbReference type="SUPFAM" id="SSF53623">
    <property type="entry name" value="MurD-like peptide ligases, catalytic domain"/>
    <property type="match status" value="1"/>
</dbReference>
<dbReference type="SUPFAM" id="SSF53244">
    <property type="entry name" value="MurD-like peptide ligases, peptide-binding domain"/>
    <property type="match status" value="1"/>
</dbReference>
<dbReference type="GO" id="GO:0071555">
    <property type="term" value="P:cell wall organization"/>
    <property type="evidence" value="ECO:0007669"/>
    <property type="project" value="UniProtKB-KW"/>
</dbReference>
<evidence type="ECO:0000256" key="6">
    <source>
        <dbReference type="ARBA" id="ARBA00022840"/>
    </source>
</evidence>
<evidence type="ECO:0000256" key="1">
    <source>
        <dbReference type="ARBA" id="ARBA00004496"/>
    </source>
</evidence>
<evidence type="ECO:0000256" key="7">
    <source>
        <dbReference type="HAMAP-Rule" id="MF_00639"/>
    </source>
</evidence>
<dbReference type="Gene3D" id="3.40.1190.10">
    <property type="entry name" value="Mur-like, catalytic domain"/>
    <property type="match status" value="1"/>
</dbReference>
<dbReference type="Pfam" id="PF08245">
    <property type="entry name" value="Mur_ligase_M"/>
    <property type="match status" value="1"/>
</dbReference>
<dbReference type="GO" id="GO:0009252">
    <property type="term" value="P:peptidoglycan biosynthetic process"/>
    <property type="evidence" value="ECO:0007669"/>
    <property type="project" value="UniProtKB-UniRule"/>
</dbReference>
<accession>A0A0R2RJI4</accession>
<comment type="subcellular location">
    <subcellularLocation>
        <location evidence="1 7 8">Cytoplasm</location>
    </subcellularLocation>
</comment>
<comment type="similarity">
    <text evidence="7">Belongs to the MurCDEF family.</text>
</comment>
<gene>
    <name evidence="7" type="primary">murD</name>
    <name evidence="11" type="ORF">ABR82_01275</name>
</gene>
<proteinExistence type="inferred from homology"/>
<dbReference type="EC" id="6.3.2.9" evidence="7 8"/>
<dbReference type="InterPro" id="IPR036565">
    <property type="entry name" value="Mur-like_cat_sf"/>
</dbReference>
<evidence type="ECO:0000256" key="8">
    <source>
        <dbReference type="RuleBase" id="RU003664"/>
    </source>
</evidence>
<dbReference type="PANTHER" id="PTHR43692">
    <property type="entry name" value="UDP-N-ACETYLMURAMOYLALANINE--D-GLUTAMATE LIGASE"/>
    <property type="match status" value="1"/>
</dbReference>
<keyword evidence="7 8" id="KW-0573">Peptidoglycan synthesis</keyword>
<dbReference type="NCBIfam" id="TIGR01087">
    <property type="entry name" value="murD"/>
    <property type="match status" value="1"/>
</dbReference>
<evidence type="ECO:0000256" key="4">
    <source>
        <dbReference type="ARBA" id="ARBA00022598"/>
    </source>
</evidence>
<dbReference type="Pfam" id="PF02875">
    <property type="entry name" value="Mur_ligase_C"/>
    <property type="match status" value="1"/>
</dbReference>
<dbReference type="GO" id="GO:0051301">
    <property type="term" value="P:cell division"/>
    <property type="evidence" value="ECO:0007669"/>
    <property type="project" value="UniProtKB-KW"/>
</dbReference>
<dbReference type="PANTHER" id="PTHR43692:SF1">
    <property type="entry name" value="UDP-N-ACETYLMURAMOYLALANINE--D-GLUTAMATE LIGASE"/>
    <property type="match status" value="1"/>
</dbReference>
<evidence type="ECO:0000313" key="11">
    <source>
        <dbReference type="EMBL" id="KRO62791.1"/>
    </source>
</evidence>
<evidence type="ECO:0000256" key="2">
    <source>
        <dbReference type="ARBA" id="ARBA00004752"/>
    </source>
</evidence>
<dbReference type="GO" id="GO:0008360">
    <property type="term" value="P:regulation of cell shape"/>
    <property type="evidence" value="ECO:0007669"/>
    <property type="project" value="UniProtKB-KW"/>
</dbReference>
<keyword evidence="3 7" id="KW-0963">Cytoplasm</keyword>
<feature type="domain" description="Mur ligase central" evidence="10">
    <location>
        <begin position="117"/>
        <end position="285"/>
    </location>
</feature>
<organism evidence="11 12">
    <name type="scientific">Verrucomicrobia subdivision 6 bacterium BACL9 MAG-120507-bin52</name>
    <dbReference type="NCBI Taxonomy" id="1655590"/>
    <lineage>
        <taxon>Bacteria</taxon>
        <taxon>Pseudomonadati</taxon>
        <taxon>Verrucomicrobiota</taxon>
        <taxon>Verrucomicrobiia</taxon>
        <taxon>Verrucomicrobiales</taxon>
        <taxon>Verrucomicrobia subdivision 6</taxon>
    </lineage>
</organism>
<feature type="domain" description="Mur ligase C-terminal" evidence="9">
    <location>
        <begin position="307"/>
        <end position="417"/>
    </location>
</feature>
<feature type="binding site" evidence="7">
    <location>
        <begin position="119"/>
        <end position="125"/>
    </location>
    <ligand>
        <name>ATP</name>
        <dbReference type="ChEBI" id="CHEBI:30616"/>
    </ligand>
</feature>
<comment type="pathway">
    <text evidence="2 7 8">Cell wall biogenesis; peptidoglycan biosynthesis.</text>
</comment>
<dbReference type="UniPathway" id="UPA00219"/>
<dbReference type="GO" id="GO:0005737">
    <property type="term" value="C:cytoplasm"/>
    <property type="evidence" value="ECO:0007669"/>
    <property type="project" value="UniProtKB-SubCell"/>
</dbReference>
<evidence type="ECO:0000256" key="3">
    <source>
        <dbReference type="ARBA" id="ARBA00022490"/>
    </source>
</evidence>
<evidence type="ECO:0000259" key="10">
    <source>
        <dbReference type="Pfam" id="PF08245"/>
    </source>
</evidence>
<dbReference type="Pfam" id="PF21799">
    <property type="entry name" value="MurD-like_N"/>
    <property type="match status" value="1"/>
</dbReference>
<dbReference type="SUPFAM" id="SSF51984">
    <property type="entry name" value="MurCD N-terminal domain"/>
    <property type="match status" value="1"/>
</dbReference>
<protein>
    <recommendedName>
        <fullName evidence="7 8">UDP-N-acetylmuramoylalanine--D-glutamate ligase</fullName>
        <ecNumber evidence="7 8">6.3.2.9</ecNumber>
    </recommendedName>
    <alternativeName>
        <fullName evidence="7">D-glutamic acid-adding enzyme</fullName>
    </alternativeName>
    <alternativeName>
        <fullName evidence="7">UDP-N-acetylmuramoyl-L-alanyl-D-glutamate synthetase</fullName>
    </alternativeName>
</protein>
<dbReference type="GO" id="GO:0005524">
    <property type="term" value="F:ATP binding"/>
    <property type="evidence" value="ECO:0007669"/>
    <property type="project" value="UniProtKB-UniRule"/>
</dbReference>
<comment type="function">
    <text evidence="7 8">Cell wall formation. Catalyzes the addition of glutamate to the nucleotide precursor UDP-N-acetylmuramoyl-L-alanine (UMA).</text>
</comment>
<name>A0A0R2RJI4_9BACT</name>
<dbReference type="EMBL" id="LIBO01000034">
    <property type="protein sequence ID" value="KRO62791.1"/>
    <property type="molecule type" value="Genomic_DNA"/>
</dbReference>
<evidence type="ECO:0000313" key="12">
    <source>
        <dbReference type="Proteomes" id="UP000051269"/>
    </source>
</evidence>
<comment type="catalytic activity">
    <reaction evidence="7 8">
        <text>UDP-N-acetyl-alpha-D-muramoyl-L-alanine + D-glutamate + ATP = UDP-N-acetyl-alpha-D-muramoyl-L-alanyl-D-glutamate + ADP + phosphate + H(+)</text>
        <dbReference type="Rhea" id="RHEA:16429"/>
        <dbReference type="ChEBI" id="CHEBI:15378"/>
        <dbReference type="ChEBI" id="CHEBI:29986"/>
        <dbReference type="ChEBI" id="CHEBI:30616"/>
        <dbReference type="ChEBI" id="CHEBI:43474"/>
        <dbReference type="ChEBI" id="CHEBI:83898"/>
        <dbReference type="ChEBI" id="CHEBI:83900"/>
        <dbReference type="ChEBI" id="CHEBI:456216"/>
        <dbReference type="EC" id="6.3.2.9"/>
    </reaction>
</comment>
<evidence type="ECO:0000256" key="5">
    <source>
        <dbReference type="ARBA" id="ARBA00022741"/>
    </source>
</evidence>
<dbReference type="AlphaFoldDB" id="A0A0R2RJI4"/>
<reference evidence="11 12" key="1">
    <citation type="submission" date="2015-10" db="EMBL/GenBank/DDBJ databases">
        <title>Metagenome-Assembled Genomes uncover a global brackish microbiome.</title>
        <authorList>
            <person name="Hugerth L.W."/>
            <person name="Larsson J."/>
            <person name="Alneberg J."/>
            <person name="Lindh M.V."/>
            <person name="Legrand C."/>
            <person name="Pinhassi J."/>
            <person name="Andersson A.F."/>
        </authorList>
    </citation>
    <scope>NUCLEOTIDE SEQUENCE [LARGE SCALE GENOMIC DNA]</scope>
    <source>
        <strain evidence="11">BACL18 MAG-120507-bin52</strain>
    </source>
</reference>
<dbReference type="Gene3D" id="3.90.190.20">
    <property type="entry name" value="Mur ligase, C-terminal domain"/>
    <property type="match status" value="1"/>
</dbReference>
<keyword evidence="4 7" id="KW-0436">Ligase</keyword>
<evidence type="ECO:0000259" key="9">
    <source>
        <dbReference type="Pfam" id="PF02875"/>
    </source>
</evidence>
<keyword evidence="7 8" id="KW-0133">Cell shape</keyword>
<dbReference type="Gene3D" id="3.40.50.720">
    <property type="entry name" value="NAD(P)-binding Rossmann-like Domain"/>
    <property type="match status" value="1"/>
</dbReference>
<keyword evidence="7 8" id="KW-0131">Cell cycle</keyword>
<dbReference type="InterPro" id="IPR036615">
    <property type="entry name" value="Mur_ligase_C_dom_sf"/>
</dbReference>
<dbReference type="InterPro" id="IPR013221">
    <property type="entry name" value="Mur_ligase_cen"/>
</dbReference>
<keyword evidence="7 8" id="KW-0132">Cell division</keyword>
<keyword evidence="6 7" id="KW-0067">ATP-binding</keyword>